<evidence type="ECO:0000313" key="1">
    <source>
        <dbReference type="EMBL" id="QHA00648.1"/>
    </source>
</evidence>
<name>A0A857DJ61_9FIRM</name>
<dbReference type="AlphaFoldDB" id="A0A857DJ61"/>
<evidence type="ECO:0000313" key="2">
    <source>
        <dbReference type="Proteomes" id="UP000430508"/>
    </source>
</evidence>
<gene>
    <name evidence="1" type="ORF">GQ588_08385</name>
</gene>
<dbReference type="Proteomes" id="UP000430508">
    <property type="component" value="Chromosome"/>
</dbReference>
<dbReference type="EMBL" id="CP046996">
    <property type="protein sequence ID" value="QHA00648.1"/>
    <property type="molecule type" value="Genomic_DNA"/>
</dbReference>
<proteinExistence type="predicted"/>
<sequence length="178" mass="20498">MKVKRRLLYPVLLLLIMILSIPGVAYAEFDEYGYNAQARMFIGTLENWEALLQGLPPEPFNPKETDIVFVERKWDKLFDPMIHFNPPLGAGAWQEARLWKYLSGDQLGWTWHQDIEVVYSPDHPILGAFAIPQEAMGLTGFYCTRQQEYLLGPHGQRTVIQDFYVKKSVVIKAIIGLE</sequence>
<dbReference type="RefSeq" id="WP_019226070.1">
    <property type="nucleotide sequence ID" value="NZ_CP046996.1"/>
</dbReference>
<protein>
    <submittedName>
        <fullName evidence="1">Uncharacterized protein</fullName>
    </submittedName>
</protein>
<reference evidence="1 2" key="1">
    <citation type="submission" date="2019-12" db="EMBL/GenBank/DDBJ databases">
        <title>Sequence classification of anaerobic respiratory reductive dehalogenases: First we see many, then we see few.</title>
        <authorList>
            <person name="Molenda O."/>
            <person name="Puentes Jacome L.A."/>
            <person name="Cao X."/>
            <person name="Nesbo C.L."/>
            <person name="Tang S."/>
            <person name="Morson N."/>
            <person name="Patron J."/>
            <person name="Lomheim L."/>
            <person name="Wishart D.S."/>
            <person name="Edwards E.A."/>
        </authorList>
    </citation>
    <scope>NUCLEOTIDE SEQUENCE [LARGE SCALE GENOMIC DNA]</scope>
    <source>
        <strain evidence="1 2">12DCA</strain>
    </source>
</reference>
<accession>A0A857DJ61</accession>
<organism evidence="1 2">
    <name type="scientific">Dehalobacter restrictus</name>
    <dbReference type="NCBI Taxonomy" id="55583"/>
    <lineage>
        <taxon>Bacteria</taxon>
        <taxon>Bacillati</taxon>
        <taxon>Bacillota</taxon>
        <taxon>Clostridia</taxon>
        <taxon>Eubacteriales</taxon>
        <taxon>Desulfitobacteriaceae</taxon>
        <taxon>Dehalobacter</taxon>
    </lineage>
</organism>